<dbReference type="InterPro" id="IPR013761">
    <property type="entry name" value="SAM/pointed_sf"/>
</dbReference>
<feature type="chain" id="PRO_5032609896" description="SAM domain-containing protein" evidence="2">
    <location>
        <begin position="33"/>
        <end position="217"/>
    </location>
</feature>
<keyword evidence="2" id="KW-0732">Signal</keyword>
<evidence type="ECO:0000256" key="2">
    <source>
        <dbReference type="SAM" id="SignalP"/>
    </source>
</evidence>
<evidence type="ECO:0000313" key="3">
    <source>
        <dbReference type="EMBL" id="CAE7372153.1"/>
    </source>
</evidence>
<gene>
    <name evidence="3" type="ORF">SNAT2548_LOCUS20323</name>
</gene>
<feature type="region of interest" description="Disordered" evidence="1">
    <location>
        <begin position="36"/>
        <end position="58"/>
    </location>
</feature>
<evidence type="ECO:0008006" key="5">
    <source>
        <dbReference type="Google" id="ProtNLM"/>
    </source>
</evidence>
<dbReference type="EMBL" id="CAJNDS010002206">
    <property type="protein sequence ID" value="CAE7372153.1"/>
    <property type="molecule type" value="Genomic_DNA"/>
</dbReference>
<name>A0A812Q8B8_9DINO</name>
<keyword evidence="4" id="KW-1185">Reference proteome</keyword>
<feature type="signal peptide" evidence="2">
    <location>
        <begin position="1"/>
        <end position="32"/>
    </location>
</feature>
<dbReference type="OrthoDB" id="448169at2759"/>
<evidence type="ECO:0000313" key="4">
    <source>
        <dbReference type="Proteomes" id="UP000604046"/>
    </source>
</evidence>
<accession>A0A812Q8B8</accession>
<protein>
    <recommendedName>
        <fullName evidence="5">SAM domain-containing protein</fullName>
    </recommendedName>
</protein>
<evidence type="ECO:0000256" key="1">
    <source>
        <dbReference type="SAM" id="MobiDB-lite"/>
    </source>
</evidence>
<sequence>MSRPPATSRKVGRAVVLLALLWVSLPEPKTSALNSVRGFPEQPQASSADGAGFARSGGRAVSKVGSSGNMGTELAGRTQGQGGLCEGSLTLAFVCRLLQAEWLKKTAGEIDLFTSEEVGYWARAVLEEANCGKETVQNITNIINSEDIMGKALLKLTLNDMQDMNIRMGPRKVLAERIAAVSLPTAEAGAKGECISCGPPLLLFGIMLSSQLGYPRR</sequence>
<dbReference type="Proteomes" id="UP000604046">
    <property type="component" value="Unassembled WGS sequence"/>
</dbReference>
<reference evidence="3" key="1">
    <citation type="submission" date="2021-02" db="EMBL/GenBank/DDBJ databases">
        <authorList>
            <person name="Dougan E. K."/>
            <person name="Rhodes N."/>
            <person name="Thang M."/>
            <person name="Chan C."/>
        </authorList>
    </citation>
    <scope>NUCLEOTIDE SEQUENCE</scope>
</reference>
<dbReference type="AlphaFoldDB" id="A0A812Q8B8"/>
<organism evidence="3 4">
    <name type="scientific">Symbiodinium natans</name>
    <dbReference type="NCBI Taxonomy" id="878477"/>
    <lineage>
        <taxon>Eukaryota</taxon>
        <taxon>Sar</taxon>
        <taxon>Alveolata</taxon>
        <taxon>Dinophyceae</taxon>
        <taxon>Suessiales</taxon>
        <taxon>Symbiodiniaceae</taxon>
        <taxon>Symbiodinium</taxon>
    </lineage>
</organism>
<comment type="caution">
    <text evidence="3">The sequence shown here is derived from an EMBL/GenBank/DDBJ whole genome shotgun (WGS) entry which is preliminary data.</text>
</comment>
<dbReference type="Gene3D" id="1.10.150.50">
    <property type="entry name" value="Transcription Factor, Ets-1"/>
    <property type="match status" value="1"/>
</dbReference>
<proteinExistence type="predicted"/>